<sequence length="373" mass="40863">MIAHMRAEALKRGKDWLRSKIEDKGDEVQEHRLEQPAPLIETVNAEATEQITPPQQRESKRQRAENKPARKPTKKSKVEVQIIGDGTPATPEAIRPRALAEANAYPNKQDAATLVKGFEEGFIIPVKGQITGGSHKNLKSALEQPEVVQQKIYKESKLGCIEGPLAGPLPLDLIISPLGVVPKKEPGQFRLIHHLSFPEGTSVNDNIPEEACAVGYATLDDAIDIIKTAGKDTLLAKADIESAFQLLPVHPDSYHLLGFQHNGQVFMDKAMPMGYAIPCAYFELFSTFLEWALHKKHPSGVKMHYLDDFLFIGGADDGFCASLLSAFQALSEELGVLLAKEKTVGPSTSLTFLGIELDSATGTSRLPAEKWQT</sequence>
<dbReference type="InterPro" id="IPR052055">
    <property type="entry name" value="Hepadnavirus_pol/RT"/>
</dbReference>
<dbReference type="PANTHER" id="PTHR33050:SF8">
    <property type="entry name" value="REVERSE TRANSCRIPTASE DOMAIN-CONTAINING PROTEIN"/>
    <property type="match status" value="1"/>
</dbReference>
<organism evidence="5 6">
    <name type="scientific">Pleurodeles waltl</name>
    <name type="common">Iberian ribbed newt</name>
    <dbReference type="NCBI Taxonomy" id="8319"/>
    <lineage>
        <taxon>Eukaryota</taxon>
        <taxon>Metazoa</taxon>
        <taxon>Chordata</taxon>
        <taxon>Craniata</taxon>
        <taxon>Vertebrata</taxon>
        <taxon>Euteleostomi</taxon>
        <taxon>Amphibia</taxon>
        <taxon>Batrachia</taxon>
        <taxon>Caudata</taxon>
        <taxon>Salamandroidea</taxon>
        <taxon>Salamandridae</taxon>
        <taxon>Pleurodelinae</taxon>
        <taxon>Pleurodeles</taxon>
    </lineage>
</organism>
<dbReference type="AlphaFoldDB" id="A0AAV7RGW9"/>
<keyword evidence="6" id="KW-1185">Reference proteome</keyword>
<dbReference type="InterPro" id="IPR000477">
    <property type="entry name" value="RT_dom"/>
</dbReference>
<comment type="similarity">
    <text evidence="1">Belongs to the beta type-B retroviral polymerase family. HERV class-II K(HML-2) pol subfamily.</text>
</comment>
<evidence type="ECO:0000256" key="2">
    <source>
        <dbReference type="ARBA" id="ARBA00012180"/>
    </source>
</evidence>
<dbReference type="PROSITE" id="PS50878">
    <property type="entry name" value="RT_POL"/>
    <property type="match status" value="1"/>
</dbReference>
<dbReference type="EC" id="3.1.26.4" evidence="2"/>
<evidence type="ECO:0000256" key="3">
    <source>
        <dbReference type="SAM" id="MobiDB-lite"/>
    </source>
</evidence>
<dbReference type="Pfam" id="PF00078">
    <property type="entry name" value="RVT_1"/>
    <property type="match status" value="1"/>
</dbReference>
<evidence type="ECO:0000259" key="4">
    <source>
        <dbReference type="PROSITE" id="PS50878"/>
    </source>
</evidence>
<dbReference type="SUPFAM" id="SSF56672">
    <property type="entry name" value="DNA/RNA polymerases"/>
    <property type="match status" value="1"/>
</dbReference>
<feature type="region of interest" description="Disordered" evidence="3">
    <location>
        <begin position="1"/>
        <end position="78"/>
    </location>
</feature>
<accession>A0AAV7RGW9</accession>
<dbReference type="Gene3D" id="3.30.70.270">
    <property type="match status" value="1"/>
</dbReference>
<reference evidence="5" key="1">
    <citation type="journal article" date="2022" name="bioRxiv">
        <title>Sequencing and chromosome-scale assembly of the giantPleurodeles waltlgenome.</title>
        <authorList>
            <person name="Brown T."/>
            <person name="Elewa A."/>
            <person name="Iarovenko S."/>
            <person name="Subramanian E."/>
            <person name="Araus A.J."/>
            <person name="Petzold A."/>
            <person name="Susuki M."/>
            <person name="Suzuki K.-i.T."/>
            <person name="Hayashi T."/>
            <person name="Toyoda A."/>
            <person name="Oliveira C."/>
            <person name="Osipova E."/>
            <person name="Leigh N.D."/>
            <person name="Simon A."/>
            <person name="Yun M.H."/>
        </authorList>
    </citation>
    <scope>NUCLEOTIDE SEQUENCE</scope>
    <source>
        <strain evidence="5">20211129_DDA</strain>
        <tissue evidence="5">Liver</tissue>
    </source>
</reference>
<evidence type="ECO:0000313" key="5">
    <source>
        <dbReference type="EMBL" id="KAJ1151027.1"/>
    </source>
</evidence>
<feature type="compositionally biased region" description="Polar residues" evidence="3">
    <location>
        <begin position="45"/>
        <end position="56"/>
    </location>
</feature>
<gene>
    <name evidence="5" type="ORF">NDU88_003814</name>
</gene>
<dbReference type="Gene3D" id="3.10.10.10">
    <property type="entry name" value="HIV Type 1 Reverse Transcriptase, subunit A, domain 1"/>
    <property type="match status" value="1"/>
</dbReference>
<dbReference type="PANTHER" id="PTHR33050">
    <property type="entry name" value="REVERSE TRANSCRIPTASE DOMAIN-CONTAINING PROTEIN"/>
    <property type="match status" value="1"/>
</dbReference>
<dbReference type="EMBL" id="JANPWB010000009">
    <property type="protein sequence ID" value="KAJ1151027.1"/>
    <property type="molecule type" value="Genomic_DNA"/>
</dbReference>
<feature type="compositionally biased region" description="Basic and acidic residues" evidence="3">
    <location>
        <begin position="1"/>
        <end position="34"/>
    </location>
</feature>
<proteinExistence type="inferred from homology"/>
<comment type="caution">
    <text evidence="5">The sequence shown here is derived from an EMBL/GenBank/DDBJ whole genome shotgun (WGS) entry which is preliminary data.</text>
</comment>
<name>A0AAV7RGW9_PLEWA</name>
<evidence type="ECO:0000313" key="6">
    <source>
        <dbReference type="Proteomes" id="UP001066276"/>
    </source>
</evidence>
<dbReference type="GO" id="GO:0004523">
    <property type="term" value="F:RNA-DNA hybrid ribonuclease activity"/>
    <property type="evidence" value="ECO:0007669"/>
    <property type="project" value="UniProtKB-EC"/>
</dbReference>
<feature type="domain" description="Reverse transcriptase" evidence="4">
    <location>
        <begin position="162"/>
        <end position="357"/>
    </location>
</feature>
<dbReference type="InterPro" id="IPR043128">
    <property type="entry name" value="Rev_trsase/Diguanyl_cyclase"/>
</dbReference>
<dbReference type="Proteomes" id="UP001066276">
    <property type="component" value="Chromosome 5"/>
</dbReference>
<evidence type="ECO:0000256" key="1">
    <source>
        <dbReference type="ARBA" id="ARBA00010879"/>
    </source>
</evidence>
<dbReference type="InterPro" id="IPR043502">
    <property type="entry name" value="DNA/RNA_pol_sf"/>
</dbReference>
<feature type="compositionally biased region" description="Basic and acidic residues" evidence="3">
    <location>
        <begin position="57"/>
        <end position="68"/>
    </location>
</feature>
<protein>
    <recommendedName>
        <fullName evidence="2">ribonuclease H</fullName>
        <ecNumber evidence="2">3.1.26.4</ecNumber>
    </recommendedName>
</protein>